<dbReference type="InterPro" id="IPR000182">
    <property type="entry name" value="GNAT_dom"/>
</dbReference>
<gene>
    <name evidence="2" type="ORF">DFQ00_111197</name>
</gene>
<evidence type="ECO:0000313" key="3">
    <source>
        <dbReference type="Proteomes" id="UP000247790"/>
    </source>
</evidence>
<comment type="caution">
    <text evidence="2">The sequence shown here is derived from an EMBL/GenBank/DDBJ whole genome shotgun (WGS) entry which is preliminary data.</text>
</comment>
<evidence type="ECO:0000259" key="1">
    <source>
        <dbReference type="PROSITE" id="PS51186"/>
    </source>
</evidence>
<dbReference type="GO" id="GO:0016747">
    <property type="term" value="F:acyltransferase activity, transferring groups other than amino-acyl groups"/>
    <property type="evidence" value="ECO:0007669"/>
    <property type="project" value="InterPro"/>
</dbReference>
<accession>A0A2V4VGN6</accession>
<dbReference type="PANTHER" id="PTHR43792">
    <property type="entry name" value="GNAT FAMILY, PUTATIVE (AFU_ORTHOLOGUE AFUA_3G00765)-RELATED-RELATED"/>
    <property type="match status" value="1"/>
</dbReference>
<protein>
    <submittedName>
        <fullName evidence="2">Acetyltransferase (GNAT) family protein</fullName>
    </submittedName>
</protein>
<dbReference type="InterPro" id="IPR051531">
    <property type="entry name" value="N-acetyltransferase"/>
</dbReference>
<evidence type="ECO:0000313" key="2">
    <source>
        <dbReference type="EMBL" id="PYE47898.1"/>
    </source>
</evidence>
<dbReference type="Pfam" id="PF13302">
    <property type="entry name" value="Acetyltransf_3"/>
    <property type="match status" value="1"/>
</dbReference>
<dbReference type="EMBL" id="QJSW01000011">
    <property type="protein sequence ID" value="PYE47898.1"/>
    <property type="molecule type" value="Genomic_DNA"/>
</dbReference>
<feature type="domain" description="N-acetyltransferase" evidence="1">
    <location>
        <begin position="1"/>
        <end position="98"/>
    </location>
</feature>
<dbReference type="Proteomes" id="UP000247790">
    <property type="component" value="Unassembled WGS sequence"/>
</dbReference>
<keyword evidence="2" id="KW-0808">Transferase</keyword>
<dbReference type="Gene3D" id="3.40.630.30">
    <property type="match status" value="1"/>
</dbReference>
<proteinExistence type="predicted"/>
<reference evidence="2 3" key="1">
    <citation type="submission" date="2018-06" db="EMBL/GenBank/DDBJ databases">
        <title>Genomic Encyclopedia of Type Strains, Phase III (KMG-III): the genomes of soil and plant-associated and newly described type strains.</title>
        <authorList>
            <person name="Whitman W."/>
        </authorList>
    </citation>
    <scope>NUCLEOTIDE SEQUENCE [LARGE SCALE GENOMIC DNA]</scope>
    <source>
        <strain evidence="2 3">CECT 7022</strain>
    </source>
</reference>
<dbReference type="InterPro" id="IPR016181">
    <property type="entry name" value="Acyl_CoA_acyltransferase"/>
</dbReference>
<dbReference type="RefSeq" id="WP_244213905.1">
    <property type="nucleotide sequence ID" value="NZ_CP054614.1"/>
</dbReference>
<organism evidence="2 3">
    <name type="scientific">Paenibacillus barcinonensis</name>
    <dbReference type="NCBI Taxonomy" id="198119"/>
    <lineage>
        <taxon>Bacteria</taxon>
        <taxon>Bacillati</taxon>
        <taxon>Bacillota</taxon>
        <taxon>Bacilli</taxon>
        <taxon>Bacillales</taxon>
        <taxon>Paenibacillaceae</taxon>
        <taxon>Paenibacillus</taxon>
    </lineage>
</organism>
<sequence>MWLSSVVKRTFQGEIGYELAPEHWRKGIMTEVVETIVHYGFEELGLHRIEAFVVPNHTASRKLLEKTGFTEEGILRGSDTIFRVSGLNEGTFSIIKLKLTGIFDREKRGGICTLYTFS</sequence>
<dbReference type="PROSITE" id="PS51186">
    <property type="entry name" value="GNAT"/>
    <property type="match status" value="1"/>
</dbReference>
<name>A0A2V4VGN6_PAEBA</name>
<dbReference type="AlphaFoldDB" id="A0A2V4VGN6"/>
<dbReference type="SUPFAM" id="SSF55729">
    <property type="entry name" value="Acyl-CoA N-acyltransferases (Nat)"/>
    <property type="match status" value="1"/>
</dbReference>